<dbReference type="SMART" id="SM00289">
    <property type="entry name" value="WR1"/>
    <property type="match status" value="3"/>
</dbReference>
<sequence>MMIMCSSCTLEKEMVAKKGKMRSWSKIAGMVVMTALVLIGRRGCGRVHRQHANAQQKCPYWVANGFCTKWGYPQSMLQQYCPKACSNSGCNSPATITCVATISGGPCYYYRDKADGCQLGYSCDTTGNNYCCPMVDYTNTANILGPAKNGLCTSGSVLVMVPGSYEQGTCVSLQSVPGICTKAVQGGSCKSGCAKGFTCFELAGILMLPYLLIVTALIAPATCQCAAKDEPLCPYWVANGFCTKWGYPQSMLQQYCPQACSNSGCNSPATITCVATISGGPCYYYRDKADGCQLGYSCDTTGNNYCCPMVDYTNTANILGPAKNGLCTSGSVLVMVPGSYEQGTCVSLQSVPGICAEAAQGGSCKSGCAKGFTCFELAGVCCPTA</sequence>
<name>A0A2A6C932_PRIPA</name>
<protein>
    <submittedName>
        <fullName evidence="1">ShK domain-containing protein</fullName>
    </submittedName>
</protein>
<keyword evidence="2" id="KW-1185">Reference proteome</keyword>
<dbReference type="InterPro" id="IPR006150">
    <property type="entry name" value="Cys_repeat_1"/>
</dbReference>
<dbReference type="PANTHER" id="PTHR46707">
    <property type="entry name" value="PROTEIN CBG07468"/>
    <property type="match status" value="1"/>
</dbReference>
<evidence type="ECO:0000313" key="2">
    <source>
        <dbReference type="Proteomes" id="UP000005239"/>
    </source>
</evidence>
<proteinExistence type="predicted"/>
<dbReference type="EnsemblMetazoa" id="PPA34758.1">
    <property type="protein sequence ID" value="PPA34758.1"/>
    <property type="gene ID" value="WBGene00273127"/>
</dbReference>
<reference evidence="1" key="2">
    <citation type="submission" date="2022-06" db="UniProtKB">
        <authorList>
            <consortium name="EnsemblMetazoa"/>
        </authorList>
    </citation>
    <scope>IDENTIFICATION</scope>
    <source>
        <strain evidence="1">PS312</strain>
    </source>
</reference>
<dbReference type="PANTHER" id="PTHR46707:SF1">
    <property type="entry name" value="COEXPRESSED WITH POLYCYSTINS-RELATED"/>
    <property type="match status" value="1"/>
</dbReference>
<organism evidence="1 2">
    <name type="scientific">Pristionchus pacificus</name>
    <name type="common">Parasitic nematode worm</name>
    <dbReference type="NCBI Taxonomy" id="54126"/>
    <lineage>
        <taxon>Eukaryota</taxon>
        <taxon>Metazoa</taxon>
        <taxon>Ecdysozoa</taxon>
        <taxon>Nematoda</taxon>
        <taxon>Chromadorea</taxon>
        <taxon>Rhabditida</taxon>
        <taxon>Rhabditina</taxon>
        <taxon>Diplogasteromorpha</taxon>
        <taxon>Diplogasteroidea</taxon>
        <taxon>Neodiplogasteridae</taxon>
        <taxon>Pristionchus</taxon>
    </lineage>
</organism>
<accession>A0A2A6C932</accession>
<dbReference type="OrthoDB" id="5874673at2759"/>
<evidence type="ECO:0000313" key="1">
    <source>
        <dbReference type="EnsemblMetazoa" id="PPA34758.1"/>
    </source>
</evidence>
<gene>
    <name evidence="1" type="primary">WBGene00273127</name>
</gene>
<reference evidence="2" key="1">
    <citation type="journal article" date="2008" name="Nat. Genet.">
        <title>The Pristionchus pacificus genome provides a unique perspective on nematode lifestyle and parasitism.</title>
        <authorList>
            <person name="Dieterich C."/>
            <person name="Clifton S.W."/>
            <person name="Schuster L.N."/>
            <person name="Chinwalla A."/>
            <person name="Delehaunty K."/>
            <person name="Dinkelacker I."/>
            <person name="Fulton L."/>
            <person name="Fulton R."/>
            <person name="Godfrey J."/>
            <person name="Minx P."/>
            <person name="Mitreva M."/>
            <person name="Roeseler W."/>
            <person name="Tian H."/>
            <person name="Witte H."/>
            <person name="Yang S.P."/>
            <person name="Wilson R.K."/>
            <person name="Sommer R.J."/>
        </authorList>
    </citation>
    <scope>NUCLEOTIDE SEQUENCE [LARGE SCALE GENOMIC DNA]</scope>
    <source>
        <strain evidence="2">PS312</strain>
    </source>
</reference>
<accession>A0A8R1YPB4</accession>
<dbReference type="AlphaFoldDB" id="A0A2A6C932"/>
<dbReference type="Proteomes" id="UP000005239">
    <property type="component" value="Unassembled WGS sequence"/>
</dbReference>